<evidence type="ECO:0000313" key="3">
    <source>
        <dbReference type="EMBL" id="SQI99728.1"/>
    </source>
</evidence>
<reference evidence="3 4" key="1">
    <citation type="submission" date="2018-06" db="EMBL/GenBank/DDBJ databases">
        <authorList>
            <consortium name="Pathogen Informatics"/>
            <person name="Doyle S."/>
        </authorList>
    </citation>
    <scope>NUCLEOTIDE SEQUENCE [LARGE SCALE GENOMIC DNA]</scope>
    <source>
        <strain evidence="3 4">NCTC12112</strain>
    </source>
</reference>
<dbReference type="EC" id="3.6.4.13" evidence="3"/>
<protein>
    <submittedName>
        <fullName evidence="3">ATP-dependent RNA helicase SrmB</fullName>
        <ecNumber evidence="3">3.6.4.13</ecNumber>
    </submittedName>
</protein>
<dbReference type="InterPro" id="IPR058403">
    <property type="entry name" value="DUF8090"/>
</dbReference>
<dbReference type="InterPro" id="IPR006935">
    <property type="entry name" value="Helicase/UvrB_N"/>
</dbReference>
<dbReference type="SMART" id="SM00487">
    <property type="entry name" value="DEXDc"/>
    <property type="match status" value="1"/>
</dbReference>
<evidence type="ECO:0000259" key="2">
    <source>
        <dbReference type="PROSITE" id="PS51194"/>
    </source>
</evidence>
<dbReference type="CDD" id="cd18032">
    <property type="entry name" value="DEXHc_RE_I_III_res"/>
    <property type="match status" value="1"/>
</dbReference>
<dbReference type="Pfam" id="PF26350">
    <property type="entry name" value="DUF8090"/>
    <property type="match status" value="1"/>
</dbReference>
<organism evidence="3 4">
    <name type="scientific">Fusobacterium ulcerans</name>
    <dbReference type="NCBI Taxonomy" id="861"/>
    <lineage>
        <taxon>Bacteria</taxon>
        <taxon>Fusobacteriati</taxon>
        <taxon>Fusobacteriota</taxon>
        <taxon>Fusobacteriia</taxon>
        <taxon>Fusobacteriales</taxon>
        <taxon>Fusobacteriaceae</taxon>
        <taxon>Fusobacterium</taxon>
    </lineage>
</organism>
<dbReference type="PANTHER" id="PTHR47396:SF1">
    <property type="entry name" value="ATP-DEPENDENT HELICASE IRC3-RELATED"/>
    <property type="match status" value="1"/>
</dbReference>
<accession>A0AAX2J799</accession>
<dbReference type="InterPro" id="IPR025202">
    <property type="entry name" value="PLD-like_dom"/>
</dbReference>
<dbReference type="CDD" id="cd18799">
    <property type="entry name" value="SF2_C_EcoAI-like"/>
    <property type="match status" value="1"/>
</dbReference>
<dbReference type="SUPFAM" id="SSF52540">
    <property type="entry name" value="P-loop containing nucleoside triphosphate hydrolases"/>
    <property type="match status" value="1"/>
</dbReference>
<dbReference type="Proteomes" id="UP000249008">
    <property type="component" value="Chromosome 1"/>
</dbReference>
<keyword evidence="3" id="KW-0378">Hydrolase</keyword>
<evidence type="ECO:0000259" key="1">
    <source>
        <dbReference type="PROSITE" id="PS51192"/>
    </source>
</evidence>
<keyword evidence="3" id="KW-0067">ATP-binding</keyword>
<dbReference type="Gene3D" id="3.40.50.300">
    <property type="entry name" value="P-loop containing nucleotide triphosphate hydrolases"/>
    <property type="match status" value="2"/>
</dbReference>
<dbReference type="EMBL" id="LS483487">
    <property type="protein sequence ID" value="SQI99728.1"/>
    <property type="molecule type" value="Genomic_DNA"/>
</dbReference>
<proteinExistence type="predicted"/>
<dbReference type="CDD" id="cd09204">
    <property type="entry name" value="PLDc_N_DEXD_b2"/>
    <property type="match status" value="1"/>
</dbReference>
<dbReference type="GO" id="GO:0005829">
    <property type="term" value="C:cytosol"/>
    <property type="evidence" value="ECO:0007669"/>
    <property type="project" value="TreeGrafter"/>
</dbReference>
<feature type="domain" description="Helicase ATP-binding" evidence="1">
    <location>
        <begin position="267"/>
        <end position="416"/>
    </location>
</feature>
<dbReference type="Gene3D" id="3.30.870.10">
    <property type="entry name" value="Endonuclease Chain A"/>
    <property type="match status" value="1"/>
</dbReference>
<dbReference type="GO" id="GO:0016787">
    <property type="term" value="F:hydrolase activity"/>
    <property type="evidence" value="ECO:0007669"/>
    <property type="project" value="UniProtKB-KW"/>
</dbReference>
<gene>
    <name evidence="3" type="primary">srmB</name>
    <name evidence="3" type="ORF">NCTC12112_00246</name>
</gene>
<dbReference type="PROSITE" id="PS51194">
    <property type="entry name" value="HELICASE_CTER"/>
    <property type="match status" value="1"/>
</dbReference>
<dbReference type="Pfam" id="PF00271">
    <property type="entry name" value="Helicase_C"/>
    <property type="match status" value="1"/>
</dbReference>
<name>A0AAX2J799_9FUSO</name>
<dbReference type="Pfam" id="PF11907">
    <property type="entry name" value="DUF3427"/>
    <property type="match status" value="1"/>
</dbReference>
<dbReference type="InterPro" id="IPR014001">
    <property type="entry name" value="Helicase_ATP-bd"/>
</dbReference>
<dbReference type="InterPro" id="IPR021835">
    <property type="entry name" value="DUF3427"/>
</dbReference>
<dbReference type="PROSITE" id="PS51192">
    <property type="entry name" value="HELICASE_ATP_BIND_1"/>
    <property type="match status" value="1"/>
</dbReference>
<evidence type="ECO:0000313" key="4">
    <source>
        <dbReference type="Proteomes" id="UP000249008"/>
    </source>
</evidence>
<dbReference type="SMART" id="SM00490">
    <property type="entry name" value="HELICc"/>
    <property type="match status" value="1"/>
</dbReference>
<dbReference type="AlphaFoldDB" id="A0AAX2J799"/>
<dbReference type="SUPFAM" id="SSF56024">
    <property type="entry name" value="Phospholipase D/nuclease"/>
    <property type="match status" value="1"/>
</dbReference>
<dbReference type="Pfam" id="PF13091">
    <property type="entry name" value="PLDc_2"/>
    <property type="match status" value="1"/>
</dbReference>
<sequence>MEKLLYRFSSYHIFYKKVKLPIKFSCKMIKYSLDSVQTGGKNMETNLIESFKTSSINLNIESSKNFQHRLLCNKDEKIITTLRKELESCDEFIISVAFITEGGLALILEELKELENRNIKGKILTGDYLNFTEPKALKRLLNYKNIELKILSKEKFHAKGYFFRKDNLWTLVVGSSNLTQTALTVNFEWNLKVNSLENGKIAKDILSSFNDIFERLPKLDLEMIENYEKVYKLSKSYSKAQEKLQNPLFKKEIKPNIMQKEALDNLSELRENEKEGLLISATGTGKTYLSAFDVKKVKPEKMLFIAHRKTIIKKAKYTFESIISNKKMAIYGDEDISDADYIFAMVQTLNKKEHLERFPKDYFNYIIIDEVHHSGAKTYQSVINYFKPDFLLGMTATPERSDDFDIYGLFNHNIAYEIRLYDALRENLLCPFHYFGISDITVNGECIDGKTSIKNLTLDQRIDHIIEKSRYYGYSGEKLHGLMFVSRVEEANILAEKLNEKGIKSIALTGDHGDNARENAIEKLEKGEVEYLITVDIFNEGVDIPCVNQVILLRPTESSIVYIQQLGRGLRKNENKEFVVVLDFIGNYEKNFLIPTAISQNNSFDKDFMKRFILNGTNMIPGESSISFEEIVKERIFENINKTNFSTKKNIEHDFELLEKQLGRIPLLNDFFVRNMIDPSVILKFKKDYDSVLKALRPDTEFGILSEMEKNFLTFLSSFFTPAKRVHEMVILLEGIKESKISIEKIEEILEKEYKLKDQKENIENGIKHLSKEIFTSLSTMKGFEPILEKAGGEYQIDKNFKNGYKNNKYFRDLIDDLIKYNLAYVEKNYKQYGKDSIQKYKQYTKLEGFWQLNLDFNNGYQVSGYMVFEEAKKVVMFVTMEDSSIFDNKFLDQQRFPWFSKNNRCLSRNNKLTAEGKIAKNYYILEIFVKKSSGESFYYLGQAEKVLKAKECFTEKGVPRVEYELKLKNEVPKDLFDYLMV</sequence>
<dbReference type="InterPro" id="IPR050742">
    <property type="entry name" value="Helicase_Restrict-Modif_Enz"/>
</dbReference>
<dbReference type="GO" id="GO:0005524">
    <property type="term" value="F:ATP binding"/>
    <property type="evidence" value="ECO:0007669"/>
    <property type="project" value="InterPro"/>
</dbReference>
<dbReference type="Pfam" id="PF04851">
    <property type="entry name" value="ResIII"/>
    <property type="match status" value="1"/>
</dbReference>
<dbReference type="PANTHER" id="PTHR47396">
    <property type="entry name" value="TYPE I RESTRICTION ENZYME ECOKI R PROTEIN"/>
    <property type="match status" value="1"/>
</dbReference>
<dbReference type="REBASE" id="254545">
    <property type="entry name" value="Ful12112ORF246P"/>
</dbReference>
<dbReference type="GO" id="GO:0003677">
    <property type="term" value="F:DNA binding"/>
    <property type="evidence" value="ECO:0007669"/>
    <property type="project" value="InterPro"/>
</dbReference>
<keyword evidence="3" id="KW-0347">Helicase</keyword>
<feature type="domain" description="Helicase C-terminal" evidence="2">
    <location>
        <begin position="457"/>
        <end position="620"/>
    </location>
</feature>
<dbReference type="GO" id="GO:0003724">
    <property type="term" value="F:RNA helicase activity"/>
    <property type="evidence" value="ECO:0007669"/>
    <property type="project" value="UniProtKB-EC"/>
</dbReference>
<dbReference type="InterPro" id="IPR027417">
    <property type="entry name" value="P-loop_NTPase"/>
</dbReference>
<dbReference type="InterPro" id="IPR001650">
    <property type="entry name" value="Helicase_C-like"/>
</dbReference>
<keyword evidence="3" id="KW-0547">Nucleotide-binding</keyword>